<name>A0ABR1BHU6_POLSC</name>
<gene>
    <name evidence="1" type="ORF">RUM44_013259</name>
</gene>
<dbReference type="Proteomes" id="UP001359485">
    <property type="component" value="Unassembled WGS sequence"/>
</dbReference>
<dbReference type="InterPro" id="IPR010562">
    <property type="entry name" value="Haemolymph_juvenile_hormone-bd"/>
</dbReference>
<reference evidence="1 2" key="1">
    <citation type="submission" date="2023-09" db="EMBL/GenBank/DDBJ databases">
        <title>Genomes of two closely related lineages of the louse Polyplax serrata with different host specificities.</title>
        <authorList>
            <person name="Martinu J."/>
            <person name="Tarabai H."/>
            <person name="Stefka J."/>
            <person name="Hypsa V."/>
        </authorList>
    </citation>
    <scope>NUCLEOTIDE SEQUENCE [LARGE SCALE GENOMIC DNA]</scope>
    <source>
        <strain evidence="1">98ZLc_SE</strain>
    </source>
</reference>
<dbReference type="EMBL" id="JAWJWF010000001">
    <property type="protein sequence ID" value="KAK6641547.1"/>
    <property type="molecule type" value="Genomic_DNA"/>
</dbReference>
<dbReference type="Gene3D" id="3.15.10.30">
    <property type="entry name" value="Haemolymph juvenile hormone binding protein"/>
    <property type="match status" value="1"/>
</dbReference>
<comment type="caution">
    <text evidence="1">The sequence shown here is derived from an EMBL/GenBank/DDBJ whole genome shotgun (WGS) entry which is preliminary data.</text>
</comment>
<accession>A0ABR1BHU6</accession>
<proteinExistence type="predicted"/>
<protein>
    <submittedName>
        <fullName evidence="1">Uncharacterized protein</fullName>
    </submittedName>
</protein>
<dbReference type="PANTHER" id="PTHR11008:SF32">
    <property type="entry name" value="CIRCADIAN CLOCK-CONTROLLED PROTEIN DAYWAKE-RELATED"/>
    <property type="match status" value="1"/>
</dbReference>
<evidence type="ECO:0000313" key="2">
    <source>
        <dbReference type="Proteomes" id="UP001359485"/>
    </source>
</evidence>
<dbReference type="Pfam" id="PF06585">
    <property type="entry name" value="JHBP"/>
    <property type="match status" value="1"/>
</dbReference>
<dbReference type="PANTHER" id="PTHR11008">
    <property type="entry name" value="PROTEIN TAKEOUT-LIKE PROTEIN"/>
    <property type="match status" value="1"/>
</dbReference>
<dbReference type="InterPro" id="IPR038606">
    <property type="entry name" value="To_sf"/>
</dbReference>
<sequence length="254" mass="28293">MLVATSAYNIFVVSCLASSVNSLAHSLPKSFKQCRKSDPELGKCLQGAVLDAFNKMRTAGIPSLGVLPLEPLVVNDIKIDPGADGPVTLKLHFMNLKMHGIPDSNFIQYNADLNNAKLTTTAFTSKLWFEADYRADGKVLLLPVKGAGKCNVTLFDLKTDAELKFKPEVKRGETFWIIQSFKNKFNPKKVTVFFDGLLKGDRRLSTGINKFLNDNWKIVFEELGPSFEASFGAVFKEITHRVFSRVPVNKIFLN</sequence>
<keyword evidence="2" id="KW-1185">Reference proteome</keyword>
<evidence type="ECO:0000313" key="1">
    <source>
        <dbReference type="EMBL" id="KAK6641547.1"/>
    </source>
</evidence>
<dbReference type="SMART" id="SM00700">
    <property type="entry name" value="JHBP"/>
    <property type="match status" value="1"/>
</dbReference>
<organism evidence="1 2">
    <name type="scientific">Polyplax serrata</name>
    <name type="common">Common mouse louse</name>
    <dbReference type="NCBI Taxonomy" id="468196"/>
    <lineage>
        <taxon>Eukaryota</taxon>
        <taxon>Metazoa</taxon>
        <taxon>Ecdysozoa</taxon>
        <taxon>Arthropoda</taxon>
        <taxon>Hexapoda</taxon>
        <taxon>Insecta</taxon>
        <taxon>Pterygota</taxon>
        <taxon>Neoptera</taxon>
        <taxon>Paraneoptera</taxon>
        <taxon>Psocodea</taxon>
        <taxon>Troctomorpha</taxon>
        <taxon>Phthiraptera</taxon>
        <taxon>Anoplura</taxon>
        <taxon>Polyplacidae</taxon>
        <taxon>Polyplax</taxon>
    </lineage>
</organism>